<dbReference type="GO" id="GO:0022857">
    <property type="term" value="F:transmembrane transporter activity"/>
    <property type="evidence" value="ECO:0007669"/>
    <property type="project" value="InterPro"/>
</dbReference>
<feature type="domain" description="Major facilitator superfamily (MFS) profile" evidence="6">
    <location>
        <begin position="1"/>
        <end position="463"/>
    </location>
</feature>
<dbReference type="Pfam" id="PF00083">
    <property type="entry name" value="Sugar_tr"/>
    <property type="match status" value="1"/>
</dbReference>
<keyword evidence="8" id="KW-1185">Reference proteome</keyword>
<proteinExistence type="predicted"/>
<gene>
    <name evidence="7" type="primary">LOC115436728</name>
</gene>
<dbReference type="AlphaFoldDB" id="A0A673B675"/>
<comment type="subcellular location">
    <subcellularLocation>
        <location evidence="1">Membrane</location>
        <topology evidence="1">Multi-pass membrane protein</topology>
    </subcellularLocation>
</comment>
<dbReference type="FunCoup" id="A0A673B675">
    <property type="interactions" value="4"/>
</dbReference>
<dbReference type="SUPFAM" id="SSF103473">
    <property type="entry name" value="MFS general substrate transporter"/>
    <property type="match status" value="1"/>
</dbReference>
<name>A0A673B675_9TELE</name>
<feature type="transmembrane region" description="Helical" evidence="5">
    <location>
        <begin position="375"/>
        <end position="399"/>
    </location>
</feature>
<evidence type="ECO:0000259" key="6">
    <source>
        <dbReference type="PROSITE" id="PS50850"/>
    </source>
</evidence>
<dbReference type="Proteomes" id="UP000472271">
    <property type="component" value="Chromosome 17"/>
</dbReference>
<feature type="transmembrane region" description="Helical" evidence="5">
    <location>
        <begin position="411"/>
        <end position="431"/>
    </location>
</feature>
<reference evidence="7" key="3">
    <citation type="submission" date="2025-09" db="UniProtKB">
        <authorList>
            <consortium name="Ensembl"/>
        </authorList>
    </citation>
    <scope>IDENTIFICATION</scope>
</reference>
<feature type="transmembrane region" description="Helical" evidence="5">
    <location>
        <begin position="351"/>
        <end position="369"/>
    </location>
</feature>
<protein>
    <submittedName>
        <fullName evidence="7">Solute carrier family 22 member 13-like</fullName>
    </submittedName>
</protein>
<dbReference type="PANTHER" id="PTHR24064">
    <property type="entry name" value="SOLUTE CARRIER FAMILY 22 MEMBER"/>
    <property type="match status" value="1"/>
</dbReference>
<accession>A0A673B675</accession>
<dbReference type="InterPro" id="IPR036259">
    <property type="entry name" value="MFS_trans_sf"/>
</dbReference>
<feature type="transmembrane region" description="Helical" evidence="5">
    <location>
        <begin position="319"/>
        <end position="342"/>
    </location>
</feature>
<dbReference type="InParanoid" id="A0A673B675"/>
<dbReference type="InterPro" id="IPR005828">
    <property type="entry name" value="MFS_sugar_transport-like"/>
</dbReference>
<feature type="transmembrane region" description="Helical" evidence="5">
    <location>
        <begin position="292"/>
        <end position="313"/>
    </location>
</feature>
<feature type="transmembrane region" description="Helical" evidence="5">
    <location>
        <begin position="437"/>
        <end position="458"/>
    </location>
</feature>
<evidence type="ECO:0000313" key="8">
    <source>
        <dbReference type="Proteomes" id="UP000472271"/>
    </source>
</evidence>
<dbReference type="InterPro" id="IPR020846">
    <property type="entry name" value="MFS_dom"/>
</dbReference>
<evidence type="ECO:0000313" key="7">
    <source>
        <dbReference type="Ensembl" id="ENSSORP00005036142.1"/>
    </source>
</evidence>
<dbReference type="Gene3D" id="1.20.1250.20">
    <property type="entry name" value="MFS general substrate transporter like domains"/>
    <property type="match status" value="1"/>
</dbReference>
<feature type="transmembrane region" description="Helical" evidence="5">
    <location>
        <begin position="99"/>
        <end position="118"/>
    </location>
</feature>
<sequence>LVHFSFLFIETNPDRHCNTDWILGLDPNLTTDEQLNLTLPREADGTFSRCQMFVPVDWDIDAIREFGLNKTMSCQNGWVYKSTLYKFNLVCDKANLVEIIQAVYMVGVLTGCLIFGPLAESFGRKRATQVPVIIMFTFVLTTGFCPNVYLYFVSMFCVGIGSGGYRVNCIVLSTEWIGVSKRSLGVCMTRLFASIGQCALAGVIYLIRDWRLAQIVTAVPLAVILIYIWFIPESARWLLNRGRTEEAKQLIMKAAAINKRTVPDSLLDNIAVKETVNNGSIKIIFRSHLKRYFFILSLSWFSVNVLFFCLYFNMANLGLNVFLTQFIFGAVEIPAHILCIWLSEVFGRKPLFILTLLTAGLSSILILAVPQGCGIAVTSLAAVSRFFLIWAGSVCVVLVQELFPTTVRQTATALSLISARTGGIVAPLLNITAMYHWIIPILVSSSLTFISGGLGFMLPETRRRELPDSIDEKLYTRQSKSQCTAGKN</sequence>
<dbReference type="GO" id="GO:0016020">
    <property type="term" value="C:membrane"/>
    <property type="evidence" value="ECO:0007669"/>
    <property type="project" value="UniProtKB-SubCell"/>
</dbReference>
<evidence type="ECO:0000256" key="5">
    <source>
        <dbReference type="SAM" id="Phobius"/>
    </source>
</evidence>
<dbReference type="PROSITE" id="PS50850">
    <property type="entry name" value="MFS"/>
    <property type="match status" value="1"/>
</dbReference>
<evidence type="ECO:0000256" key="2">
    <source>
        <dbReference type="ARBA" id="ARBA00022692"/>
    </source>
</evidence>
<reference evidence="7" key="2">
    <citation type="submission" date="2025-08" db="UniProtKB">
        <authorList>
            <consortium name="Ensembl"/>
        </authorList>
    </citation>
    <scope>IDENTIFICATION</scope>
</reference>
<reference evidence="7" key="1">
    <citation type="submission" date="2019-06" db="EMBL/GenBank/DDBJ databases">
        <authorList>
            <consortium name="Wellcome Sanger Institute Data Sharing"/>
        </authorList>
    </citation>
    <scope>NUCLEOTIDE SEQUENCE [LARGE SCALE GENOMIC DNA]</scope>
</reference>
<feature type="transmembrane region" description="Helical" evidence="5">
    <location>
        <begin position="213"/>
        <end position="231"/>
    </location>
</feature>
<evidence type="ECO:0000256" key="1">
    <source>
        <dbReference type="ARBA" id="ARBA00004141"/>
    </source>
</evidence>
<feature type="transmembrane region" description="Helical" evidence="5">
    <location>
        <begin position="130"/>
        <end position="152"/>
    </location>
</feature>
<keyword evidence="2 5" id="KW-0812">Transmembrane</keyword>
<dbReference type="Ensembl" id="ENSSORT00005037102.1">
    <property type="protein sequence ID" value="ENSSORP00005036142.1"/>
    <property type="gene ID" value="ENSSORG00005017065.1"/>
</dbReference>
<evidence type="ECO:0000256" key="4">
    <source>
        <dbReference type="ARBA" id="ARBA00023136"/>
    </source>
</evidence>
<keyword evidence="3 5" id="KW-1133">Transmembrane helix</keyword>
<organism evidence="7 8">
    <name type="scientific">Sphaeramia orbicularis</name>
    <name type="common">orbiculate cardinalfish</name>
    <dbReference type="NCBI Taxonomy" id="375764"/>
    <lineage>
        <taxon>Eukaryota</taxon>
        <taxon>Metazoa</taxon>
        <taxon>Chordata</taxon>
        <taxon>Craniata</taxon>
        <taxon>Vertebrata</taxon>
        <taxon>Euteleostomi</taxon>
        <taxon>Actinopterygii</taxon>
        <taxon>Neopterygii</taxon>
        <taxon>Teleostei</taxon>
        <taxon>Neoteleostei</taxon>
        <taxon>Acanthomorphata</taxon>
        <taxon>Gobiaria</taxon>
        <taxon>Kurtiformes</taxon>
        <taxon>Apogonoidei</taxon>
        <taxon>Apogonidae</taxon>
        <taxon>Apogoninae</taxon>
        <taxon>Sphaeramia</taxon>
    </lineage>
</organism>
<keyword evidence="4 5" id="KW-0472">Membrane</keyword>
<evidence type="ECO:0000256" key="3">
    <source>
        <dbReference type="ARBA" id="ARBA00022989"/>
    </source>
</evidence>